<dbReference type="GO" id="GO:0009882">
    <property type="term" value="F:blue light photoreceptor activity"/>
    <property type="evidence" value="ECO:0007669"/>
    <property type="project" value="InterPro"/>
</dbReference>
<comment type="caution">
    <text evidence="2">The sequence shown here is derived from an EMBL/GenBank/DDBJ whole genome shotgun (WGS) entry which is preliminary data.</text>
</comment>
<dbReference type="AlphaFoldDB" id="A0A9X0L492"/>
<evidence type="ECO:0000313" key="3">
    <source>
        <dbReference type="Proteomes" id="UP000054223"/>
    </source>
</evidence>
<dbReference type="GO" id="GO:0071949">
    <property type="term" value="F:FAD binding"/>
    <property type="evidence" value="ECO:0007669"/>
    <property type="project" value="InterPro"/>
</dbReference>
<dbReference type="SUPFAM" id="SSF54975">
    <property type="entry name" value="Acylphosphatase/BLUF domain-like"/>
    <property type="match status" value="1"/>
</dbReference>
<evidence type="ECO:0000313" key="2">
    <source>
        <dbReference type="EMBL" id="KUG07358.1"/>
    </source>
</evidence>
<keyword evidence="3" id="KW-1185">Reference proteome</keyword>
<dbReference type="EMBL" id="LNAL01000007">
    <property type="protein sequence ID" value="KUG07358.1"/>
    <property type="molecule type" value="Genomic_DNA"/>
</dbReference>
<dbReference type="Gene3D" id="3.30.70.100">
    <property type="match status" value="1"/>
</dbReference>
<sequence>MYQSSATNEFSEQELQALLMQSRAWNAAHGLTGVLLYSGGNILQVLEGTEEEVAYIFGRISRDARHHNVTRLADGPITERSFTEWSMGYVPVNADDLANLTGYFNPKGKHPLAVVADHEGPSLHELLTSFVVCDTVRL</sequence>
<accession>A0A9X0L492</accession>
<gene>
    <name evidence="2" type="ORF">ASU33_13450</name>
</gene>
<dbReference type="Pfam" id="PF04940">
    <property type="entry name" value="BLUF"/>
    <property type="match status" value="1"/>
</dbReference>
<organism evidence="2 3">
    <name type="scientific">Solirubrum puertoriconensis</name>
    <dbReference type="NCBI Taxonomy" id="1751427"/>
    <lineage>
        <taxon>Bacteria</taxon>
        <taxon>Pseudomonadati</taxon>
        <taxon>Bacteroidota</taxon>
        <taxon>Cytophagia</taxon>
        <taxon>Cytophagales</taxon>
    </lineage>
</organism>
<proteinExistence type="predicted"/>
<dbReference type="PROSITE" id="PS50925">
    <property type="entry name" value="BLUF"/>
    <property type="match status" value="1"/>
</dbReference>
<protein>
    <recommendedName>
        <fullName evidence="1">BLUF domain-containing protein</fullName>
    </recommendedName>
</protein>
<name>A0A9X0L492_SOLP1</name>
<feature type="domain" description="BLUF" evidence="1">
    <location>
        <begin position="1"/>
        <end position="88"/>
    </location>
</feature>
<dbReference type="Proteomes" id="UP000054223">
    <property type="component" value="Unassembled WGS sequence"/>
</dbReference>
<dbReference type="SMART" id="SM01034">
    <property type="entry name" value="BLUF"/>
    <property type="match status" value="1"/>
</dbReference>
<reference evidence="2 3" key="1">
    <citation type="submission" date="2015-11" db="EMBL/GenBank/DDBJ databases">
        <title>Solirubrum puertoriconensis gen. nov. an environmental bacteria isolated in Puerto Rico.</title>
        <authorList>
            <person name="Cuebas-Irizarry M.F."/>
            <person name="Montalvo-Rodriguez R."/>
        </authorList>
    </citation>
    <scope>NUCLEOTIDE SEQUENCE [LARGE SCALE GENOMIC DNA]</scope>
    <source>
        <strain evidence="2 3">MC1A</strain>
    </source>
</reference>
<evidence type="ECO:0000259" key="1">
    <source>
        <dbReference type="PROSITE" id="PS50925"/>
    </source>
</evidence>
<dbReference type="InterPro" id="IPR036046">
    <property type="entry name" value="Acylphosphatase-like_dom_sf"/>
</dbReference>
<dbReference type="InterPro" id="IPR007024">
    <property type="entry name" value="BLUF_domain"/>
</dbReference>